<dbReference type="AlphaFoldDB" id="A0A6C0AH27"/>
<sequence length="215" mass="23319">MNADQVQEKINTATENVKAKGEELNSNSILTFVDGCEKVANAYTDLVQTYQTESDEWVALVEQLLECVMKTVPADDSNFADLSAAIDSLKTDFVSKDNEEKLASAMESVDKISAIVDQYKSKRSELSSKKDKECANRTLPLSPAGPGPATDVVQGSPAGPASSTEVVQNVQLADDVLPGSSLPDNQFGSLFTGGSVRRKYKYKKTKKSNKRKSKK</sequence>
<accession>A0A6C0AH27</accession>
<proteinExistence type="predicted"/>
<feature type="region of interest" description="Disordered" evidence="1">
    <location>
        <begin position="126"/>
        <end position="166"/>
    </location>
</feature>
<dbReference type="EMBL" id="MN740603">
    <property type="protein sequence ID" value="QHS78750.1"/>
    <property type="molecule type" value="Genomic_DNA"/>
</dbReference>
<reference evidence="2" key="1">
    <citation type="journal article" date="2020" name="Nature">
        <title>Giant virus diversity and host interactions through global metagenomics.</title>
        <authorList>
            <person name="Schulz F."/>
            <person name="Roux S."/>
            <person name="Paez-Espino D."/>
            <person name="Jungbluth S."/>
            <person name="Walsh D.A."/>
            <person name="Denef V.J."/>
            <person name="McMahon K.D."/>
            <person name="Konstantinidis K.T."/>
            <person name="Eloe-Fadrosh E.A."/>
            <person name="Kyrpides N.C."/>
            <person name="Woyke T."/>
        </authorList>
    </citation>
    <scope>NUCLEOTIDE SEQUENCE</scope>
    <source>
        <strain evidence="2">GVMAG-S-1024976-23</strain>
    </source>
</reference>
<evidence type="ECO:0000256" key="1">
    <source>
        <dbReference type="SAM" id="MobiDB-lite"/>
    </source>
</evidence>
<protein>
    <submittedName>
        <fullName evidence="2">Uncharacterized protein</fullName>
    </submittedName>
</protein>
<evidence type="ECO:0000313" key="2">
    <source>
        <dbReference type="EMBL" id="QHS78750.1"/>
    </source>
</evidence>
<organism evidence="2">
    <name type="scientific">viral metagenome</name>
    <dbReference type="NCBI Taxonomy" id="1070528"/>
    <lineage>
        <taxon>unclassified sequences</taxon>
        <taxon>metagenomes</taxon>
        <taxon>organismal metagenomes</taxon>
    </lineage>
</organism>
<name>A0A6C0AH27_9ZZZZ</name>
<feature type="compositionally biased region" description="Basic and acidic residues" evidence="1">
    <location>
        <begin position="126"/>
        <end position="135"/>
    </location>
</feature>